<sequence length="109" mass="11771">MKVNVPSTGEGAQVGGGNKASGRTVRRTASLVIGSVAAGAVMVGFSGAAYAAPKPLAVYDSKSDCQAEANRRTAENRERNKESTAPGIYYYCEPWETVQRKTWALFYRY</sequence>
<feature type="region of interest" description="Disordered" evidence="1">
    <location>
        <begin position="1"/>
        <end position="24"/>
    </location>
</feature>
<evidence type="ECO:0000313" key="3">
    <source>
        <dbReference type="EMBL" id="NEW35042.1"/>
    </source>
</evidence>
<feature type="transmembrane region" description="Helical" evidence="2">
    <location>
        <begin position="29"/>
        <end position="52"/>
    </location>
</feature>
<keyword evidence="2" id="KW-1133">Transmembrane helix</keyword>
<dbReference type="Proteomes" id="UP000471166">
    <property type="component" value="Unassembled WGS sequence"/>
</dbReference>
<keyword evidence="2" id="KW-0472">Membrane</keyword>
<dbReference type="AlphaFoldDB" id="A0A6P1CTB5"/>
<evidence type="ECO:0000256" key="2">
    <source>
        <dbReference type="SAM" id="Phobius"/>
    </source>
</evidence>
<reference evidence="3 4" key="1">
    <citation type="submission" date="2020-01" db="EMBL/GenBank/DDBJ databases">
        <title>Genetics and antimicrobial susceptibilities of Nocardia species isolated from the soil; a comparison with species isolated from humans.</title>
        <authorList>
            <person name="Carrasco G."/>
            <person name="Monzon S."/>
            <person name="Sansegundo M."/>
            <person name="Garcia E."/>
            <person name="Garrido N."/>
            <person name="Medina M.J."/>
            <person name="Villalon P."/>
            <person name="Ramirez-Arocha A.C."/>
            <person name="Jimenez P."/>
            <person name="Cuesta I."/>
            <person name="Valdezate S."/>
        </authorList>
    </citation>
    <scope>NUCLEOTIDE SEQUENCE [LARGE SCALE GENOMIC DNA]</scope>
    <source>
        <strain evidence="3 4">CNM20110626</strain>
    </source>
</reference>
<gene>
    <name evidence="3" type="ORF">GV791_21115</name>
</gene>
<protein>
    <submittedName>
        <fullName evidence="3">Uncharacterized protein</fullName>
    </submittedName>
</protein>
<dbReference type="RefSeq" id="WP_163846135.1">
    <property type="nucleotide sequence ID" value="NZ_JAAGVB010000037.1"/>
</dbReference>
<accession>A0A6P1CTB5</accession>
<evidence type="ECO:0000256" key="1">
    <source>
        <dbReference type="SAM" id="MobiDB-lite"/>
    </source>
</evidence>
<dbReference type="EMBL" id="JAAGVB010000037">
    <property type="protein sequence ID" value="NEW35042.1"/>
    <property type="molecule type" value="Genomic_DNA"/>
</dbReference>
<name>A0A6P1CTB5_9NOCA</name>
<proteinExistence type="predicted"/>
<evidence type="ECO:0000313" key="4">
    <source>
        <dbReference type="Proteomes" id="UP000471166"/>
    </source>
</evidence>
<comment type="caution">
    <text evidence="3">The sequence shown here is derived from an EMBL/GenBank/DDBJ whole genome shotgun (WGS) entry which is preliminary data.</text>
</comment>
<organism evidence="3 4">
    <name type="scientific">Nocardia cyriacigeorgica</name>
    <dbReference type="NCBI Taxonomy" id="135487"/>
    <lineage>
        <taxon>Bacteria</taxon>
        <taxon>Bacillati</taxon>
        <taxon>Actinomycetota</taxon>
        <taxon>Actinomycetes</taxon>
        <taxon>Mycobacteriales</taxon>
        <taxon>Nocardiaceae</taxon>
        <taxon>Nocardia</taxon>
    </lineage>
</organism>
<keyword evidence="2" id="KW-0812">Transmembrane</keyword>